<gene>
    <name evidence="2" type="ORF">DCAF_LOCUS9531</name>
</gene>
<keyword evidence="3" id="KW-1185">Reference proteome</keyword>
<protein>
    <submittedName>
        <fullName evidence="2">Uncharacterized protein</fullName>
    </submittedName>
</protein>
<organism evidence="2 3">
    <name type="scientific">Dovyalis caffra</name>
    <dbReference type="NCBI Taxonomy" id="77055"/>
    <lineage>
        <taxon>Eukaryota</taxon>
        <taxon>Viridiplantae</taxon>
        <taxon>Streptophyta</taxon>
        <taxon>Embryophyta</taxon>
        <taxon>Tracheophyta</taxon>
        <taxon>Spermatophyta</taxon>
        <taxon>Magnoliopsida</taxon>
        <taxon>eudicotyledons</taxon>
        <taxon>Gunneridae</taxon>
        <taxon>Pentapetalae</taxon>
        <taxon>rosids</taxon>
        <taxon>fabids</taxon>
        <taxon>Malpighiales</taxon>
        <taxon>Salicaceae</taxon>
        <taxon>Flacourtieae</taxon>
        <taxon>Dovyalis</taxon>
    </lineage>
</organism>
<proteinExistence type="predicted"/>
<dbReference type="PANTHER" id="PTHR31390">
    <property type="entry name" value="EXPRESSED PROTEIN"/>
    <property type="match status" value="1"/>
</dbReference>
<dbReference type="EMBL" id="CAWUPB010000936">
    <property type="protein sequence ID" value="CAK7333615.1"/>
    <property type="molecule type" value="Genomic_DNA"/>
</dbReference>
<evidence type="ECO:0000313" key="2">
    <source>
        <dbReference type="EMBL" id="CAK7333615.1"/>
    </source>
</evidence>
<dbReference type="Pfam" id="PF12043">
    <property type="entry name" value="DUF3527"/>
    <property type="match status" value="1"/>
</dbReference>
<feature type="region of interest" description="Disordered" evidence="1">
    <location>
        <begin position="1"/>
        <end position="30"/>
    </location>
</feature>
<feature type="compositionally biased region" description="Polar residues" evidence="1">
    <location>
        <begin position="8"/>
        <end position="30"/>
    </location>
</feature>
<comment type="caution">
    <text evidence="2">The sequence shown here is derived from an EMBL/GenBank/DDBJ whole genome shotgun (WGS) entry which is preliminary data.</text>
</comment>
<name>A0AAV1RFD4_9ROSI</name>
<accession>A0AAV1RFD4</accession>
<reference evidence="2 3" key="1">
    <citation type="submission" date="2024-01" db="EMBL/GenBank/DDBJ databases">
        <authorList>
            <person name="Waweru B."/>
        </authorList>
    </citation>
    <scope>NUCLEOTIDE SEQUENCE [LARGE SCALE GENOMIC DNA]</scope>
</reference>
<evidence type="ECO:0000313" key="3">
    <source>
        <dbReference type="Proteomes" id="UP001314170"/>
    </source>
</evidence>
<evidence type="ECO:0000256" key="1">
    <source>
        <dbReference type="SAM" id="MobiDB-lite"/>
    </source>
</evidence>
<dbReference type="AlphaFoldDB" id="A0AAV1RFD4"/>
<sequence length="396" mass="43192">MLDPLLKSRSSGTLRSAETGSSKESLNSFKSKQFDATEPLKDEKYEPSRIKALLQLTIRNGVPLFRFVVDNNSNILAATMNKLSSPRKNNSGCNYTFYAIDEIKKKSGSWISQGSKEKSCGYVYNVIGHMKVNGSSIFELNGPNSVGQIKVKESVLFGVDLSQANQASPKFMANRELAAIVFKMPNEISSLDLQQTDQNLIHKGSSQCLPESRSSGNLGETKHCCSATVILPGGNHSLPNEGVPSPLIHRWRSGGSCDCGGWDVGCNLRTLTNGSRSTKIPSTFKSCLISNCFELFTEGAIQQDQPIFSLAQVEKGMYSVDFSSSISSLQAFFICVTVISCQKSSDLLDFNNASSEKVHQELRSSGNGTKKIHTISSGETHVKYTLSPPLSPFERV</sequence>
<dbReference type="InterPro" id="IPR021916">
    <property type="entry name" value="DUF3527"/>
</dbReference>
<dbReference type="PANTHER" id="PTHR31390:SF12">
    <property type="entry name" value="PUTATIVE (DUF3527)-RELATED"/>
    <property type="match status" value="1"/>
</dbReference>
<dbReference type="Proteomes" id="UP001314170">
    <property type="component" value="Unassembled WGS sequence"/>
</dbReference>